<protein>
    <submittedName>
        <fullName evidence="1">Uncharacterized protein</fullName>
    </submittedName>
</protein>
<comment type="caution">
    <text evidence="1">The sequence shown here is derived from an EMBL/GenBank/DDBJ whole genome shotgun (WGS) entry which is preliminary data.</text>
</comment>
<keyword evidence="2" id="KW-1185">Reference proteome</keyword>
<organism evidence="1 2">
    <name type="scientific">Polyrhizophydium stewartii</name>
    <dbReference type="NCBI Taxonomy" id="2732419"/>
    <lineage>
        <taxon>Eukaryota</taxon>
        <taxon>Fungi</taxon>
        <taxon>Fungi incertae sedis</taxon>
        <taxon>Chytridiomycota</taxon>
        <taxon>Chytridiomycota incertae sedis</taxon>
        <taxon>Chytridiomycetes</taxon>
        <taxon>Rhizophydiales</taxon>
        <taxon>Rhizophydiales incertae sedis</taxon>
        <taxon>Polyrhizophydium</taxon>
    </lineage>
</organism>
<dbReference type="EMBL" id="JADGIZ020000052">
    <property type="protein sequence ID" value="KAL2913103.1"/>
    <property type="molecule type" value="Genomic_DNA"/>
</dbReference>
<sequence length="494" mass="52132">MPDISGIDHPEVAKAKPAASTLPTSFFAQHYIVDVDSLGKPDTPPTYKRFASSGLGSMLNGSTADATGSGHGRIVMPHPVGPLVTRRDARAADVTITVKTASFVITLVCTPPYGEPASSSSSSSSGSPTCDKAANSLKRAAMRLERSLYLPTPITVSTTFRSFCGSTDQAYLGRACPTDDTTLGYAAPAGWHVFTRQAAATFGLDPAFSYPSSLAKQYVPNDPVIAAIAVDVSAAFNSDVNWWFASDADDVGRPDSGAWARFQTVMGGFYGSGGASYDFEQIAMHEICHGLGFISSWFTWIDDSTFLPSFLDRDSAGNVLGLAPAYIYSRWMSDAINTVWLKTYADVISASVVDALAVGGQSGWLSVFQASTGGRVARALGGSDGLFQTPRAIVSWYPDVERNPVATSAAASSSRPYNASITFKFAVIYTPQTYAAGSTLSHLDSAFYARTSDLVMRPSGTSGAGVDAMLTSNPKGCLGEAMLGVFRSMGYVTL</sequence>
<evidence type="ECO:0000313" key="1">
    <source>
        <dbReference type="EMBL" id="KAL2913103.1"/>
    </source>
</evidence>
<reference evidence="1 2" key="1">
    <citation type="submission" date="2023-09" db="EMBL/GenBank/DDBJ databases">
        <title>Pangenome analysis of Batrachochytrium dendrobatidis and related Chytrids.</title>
        <authorList>
            <person name="Yacoub M.N."/>
            <person name="Stajich J.E."/>
            <person name="James T.Y."/>
        </authorList>
    </citation>
    <scope>NUCLEOTIDE SEQUENCE [LARGE SCALE GENOMIC DNA]</scope>
    <source>
        <strain evidence="1 2">JEL0888</strain>
    </source>
</reference>
<dbReference type="Proteomes" id="UP001527925">
    <property type="component" value="Unassembled WGS sequence"/>
</dbReference>
<evidence type="ECO:0000313" key="2">
    <source>
        <dbReference type="Proteomes" id="UP001527925"/>
    </source>
</evidence>
<name>A0ABR4N0P2_9FUNG</name>
<proteinExistence type="predicted"/>
<accession>A0ABR4N0P2</accession>
<gene>
    <name evidence="1" type="ORF">HK105_207448</name>
</gene>